<proteinExistence type="predicted"/>
<evidence type="ECO:0008006" key="5">
    <source>
        <dbReference type="Google" id="ProtNLM"/>
    </source>
</evidence>
<dbReference type="OrthoDB" id="5380210at2"/>
<feature type="transmembrane region" description="Helical" evidence="2">
    <location>
        <begin position="12"/>
        <end position="32"/>
    </location>
</feature>
<evidence type="ECO:0000256" key="1">
    <source>
        <dbReference type="SAM" id="MobiDB-lite"/>
    </source>
</evidence>
<organism evidence="3 4">
    <name type="scientific">Pseudomyxococcus hansupus</name>
    <dbReference type="NCBI Taxonomy" id="1297742"/>
    <lineage>
        <taxon>Bacteria</taxon>
        <taxon>Pseudomonadati</taxon>
        <taxon>Myxococcota</taxon>
        <taxon>Myxococcia</taxon>
        <taxon>Myxococcales</taxon>
        <taxon>Cystobacterineae</taxon>
        <taxon>Myxococcaceae</taxon>
        <taxon>Pseudomyxococcus</taxon>
    </lineage>
</organism>
<dbReference type="KEGG" id="mym:A176_005814"/>
<name>A0A0H4XKX5_9BACT</name>
<evidence type="ECO:0000256" key="2">
    <source>
        <dbReference type="SAM" id="Phobius"/>
    </source>
</evidence>
<accession>A0A0H4XKX5</accession>
<keyword evidence="2" id="KW-1133">Transmembrane helix</keyword>
<keyword evidence="2" id="KW-0472">Membrane</keyword>
<dbReference type="EMBL" id="CP012109">
    <property type="protein sequence ID" value="AKQ68902.1"/>
    <property type="molecule type" value="Genomic_DNA"/>
</dbReference>
<keyword evidence="2" id="KW-0812">Transmembrane</keyword>
<feature type="region of interest" description="Disordered" evidence="1">
    <location>
        <begin position="304"/>
        <end position="338"/>
    </location>
</feature>
<reference evidence="3 4" key="1">
    <citation type="journal article" date="2016" name="PLoS ONE">
        <title>Complete Genome Sequence and Comparative Genomics of a Novel Myxobacterium Myxococcus hansupus.</title>
        <authorList>
            <person name="Sharma G."/>
            <person name="Narwani T."/>
            <person name="Subramanian S."/>
        </authorList>
    </citation>
    <scope>NUCLEOTIDE SEQUENCE [LARGE SCALE GENOMIC DNA]</scope>
    <source>
        <strain evidence="4">mixupus</strain>
    </source>
</reference>
<dbReference type="PATRIC" id="fig|1297742.4.peg.5910"/>
<sequence>MRRARVRGAAAVEMAICMLVIVPVFMYSLFLFDLLRHMLDAQETGLSTVWDYSVLDYAKKPESVPAEGGGSTTEAFSGFGMAQGTARQMFCDHESGLDSYDPGPDRECGAHLEDHHTDVVASACWLNPGAQQVQCYLDANAVGAYGVSLHQSYMDTFQRGGLIRCDARLGVQNYLLPEEFLPEFSKVKMAKELQKGSVHTNAQAGRAEGNEHGDSNVYLLPWERIALLTDTWALSASVSMRPGYRQEEASSNLQDPSEGLYTRVVQLYQNQENMGFTQMSNASVSLVNRAISSNLLHTSLRMYPGSYDTPGDDPRQPSLAIMPQEGDSGAEEEIEQQRGRHRYFSNEWRDWGSNNNERSYQGRGNWYLGCAREESC</sequence>
<protein>
    <recommendedName>
        <fullName evidence="5">Pilus biogenesis protein, TadE family</fullName>
    </recommendedName>
</protein>
<dbReference type="AlphaFoldDB" id="A0A0H4XKX5"/>
<evidence type="ECO:0000313" key="3">
    <source>
        <dbReference type="EMBL" id="AKQ68902.1"/>
    </source>
</evidence>
<dbReference type="STRING" id="1297742.A176_005814"/>
<evidence type="ECO:0000313" key="4">
    <source>
        <dbReference type="Proteomes" id="UP000009026"/>
    </source>
</evidence>
<dbReference type="Proteomes" id="UP000009026">
    <property type="component" value="Chromosome"/>
</dbReference>
<gene>
    <name evidence="3" type="ORF">A176_005814</name>
</gene>
<keyword evidence="4" id="KW-1185">Reference proteome</keyword>